<protein>
    <submittedName>
        <fullName evidence="1">Uncharacterized protein</fullName>
    </submittedName>
</protein>
<evidence type="ECO:0000313" key="1">
    <source>
        <dbReference type="EMBL" id="SFT67624.1"/>
    </source>
</evidence>
<name>A0A1I6ZY85_9FLAO</name>
<dbReference type="Proteomes" id="UP000236454">
    <property type="component" value="Unassembled WGS sequence"/>
</dbReference>
<gene>
    <name evidence="1" type="ORF">SAMN05216474_1721</name>
</gene>
<dbReference type="EMBL" id="FPAS01000002">
    <property type="protein sequence ID" value="SFT67624.1"/>
    <property type="molecule type" value="Genomic_DNA"/>
</dbReference>
<evidence type="ECO:0000313" key="2">
    <source>
        <dbReference type="Proteomes" id="UP000236454"/>
    </source>
</evidence>
<sequence>MKKLGIILLFLVLGLIITQCASSKKCDGRKGQSTPMGKI</sequence>
<dbReference type="AlphaFoldDB" id="A0A1I6ZY85"/>
<proteinExistence type="predicted"/>
<reference evidence="1 2" key="1">
    <citation type="submission" date="2016-10" db="EMBL/GenBank/DDBJ databases">
        <authorList>
            <person name="de Groot N.N."/>
        </authorList>
    </citation>
    <scope>NUCLEOTIDE SEQUENCE [LARGE SCALE GENOMIC DNA]</scope>
    <source>
        <strain evidence="1 2">CGMCC 1.7005</strain>
    </source>
</reference>
<keyword evidence="2" id="KW-1185">Reference proteome</keyword>
<accession>A0A1I6ZY85</accession>
<organism evidence="1 2">
    <name type="scientific">Lishizhenia tianjinensis</name>
    <dbReference type="NCBI Taxonomy" id="477690"/>
    <lineage>
        <taxon>Bacteria</taxon>
        <taxon>Pseudomonadati</taxon>
        <taxon>Bacteroidota</taxon>
        <taxon>Flavobacteriia</taxon>
        <taxon>Flavobacteriales</taxon>
        <taxon>Crocinitomicaceae</taxon>
        <taxon>Lishizhenia</taxon>
    </lineage>
</organism>